<gene>
    <name evidence="2" type="ORF">KM029_04875</name>
</gene>
<feature type="signal peptide" evidence="1">
    <location>
        <begin position="1"/>
        <end position="20"/>
    </location>
</feature>
<sequence length="544" mass="63094">MYKLTGSAILMCFMSIFCNAQQKIGFAFDAGGTPIHGYYDPMSFTPSVSISKSLESNIPGILYGNNAIVKHRLVKFENAKLSVKTKEGYFTSIPTDTYKGVKIGLDSFFVAQNIHFRGRTRDRKTYVQFIAEFDSTVFAKIYNMNFNGSVLHQTYIAKRYDEDLWEELNPTKKSLEPMIQKFFSKYSNVITSSGELDTKGVNYFSFLVGEYEDNYKMNDKNLGGLINLAYVTSRLGNNEKVYFDKFYRKTTNPAEYQYYSLITSINENNYVEEYFTLEHQKVYSVGLSSKVNGEKEGTTTLFVDGKKVMNNVYEEGEAKSGEVYVGDSLFYSFNYVERQLTAYDEKIVCEYDFSKKQILHLDKTVEDPYDGNTKNIVVKSRLITQSTFKKGDIEYSYLVDVLTPVKTKKINKLFDKHFEDDFFINNAVYQPLLVKMFTDDKGEIINYEFLNAVNENFDEEVDTFIKAYILNGGEKGKFKFKLKNKLIEKPSVFVMPFQLNIKGQYWFFGNNNSFMMQQNLMHQQHMQMMHQQNMNHIHSMAPTF</sequence>
<dbReference type="EMBL" id="CP076128">
    <property type="protein sequence ID" value="QWG08274.1"/>
    <property type="molecule type" value="Genomic_DNA"/>
</dbReference>
<dbReference type="Proteomes" id="UP000682802">
    <property type="component" value="Chromosome 1"/>
</dbReference>
<accession>A0ABX8GXD9</accession>
<keyword evidence="1" id="KW-0732">Signal</keyword>
<organism evidence="2 3">
    <name type="scientific">Flammeovirga kamogawensis</name>
    <dbReference type="NCBI Taxonomy" id="373891"/>
    <lineage>
        <taxon>Bacteria</taxon>
        <taxon>Pseudomonadati</taxon>
        <taxon>Bacteroidota</taxon>
        <taxon>Cytophagia</taxon>
        <taxon>Cytophagales</taxon>
        <taxon>Flammeovirgaceae</taxon>
        <taxon>Flammeovirga</taxon>
    </lineage>
</organism>
<protein>
    <submittedName>
        <fullName evidence="2">Uncharacterized protein</fullName>
    </submittedName>
</protein>
<evidence type="ECO:0000313" key="2">
    <source>
        <dbReference type="EMBL" id="QWG08274.1"/>
    </source>
</evidence>
<proteinExistence type="predicted"/>
<feature type="chain" id="PRO_5045069322" evidence="1">
    <location>
        <begin position="21"/>
        <end position="544"/>
    </location>
</feature>
<evidence type="ECO:0000256" key="1">
    <source>
        <dbReference type="SAM" id="SignalP"/>
    </source>
</evidence>
<dbReference type="RefSeq" id="WP_144075645.1">
    <property type="nucleotide sequence ID" value="NZ_CP076128.1"/>
</dbReference>
<evidence type="ECO:0000313" key="3">
    <source>
        <dbReference type="Proteomes" id="UP000682802"/>
    </source>
</evidence>
<reference evidence="2 3" key="1">
    <citation type="submission" date="2021-05" db="EMBL/GenBank/DDBJ databases">
        <title>Comparative genomic studies on the polysaccharide-degrading batcterial strains of the Flammeovirga genus.</title>
        <authorList>
            <person name="Zewei F."/>
            <person name="Zheng Z."/>
            <person name="Yu L."/>
            <person name="Ruyue G."/>
            <person name="Yanhong M."/>
            <person name="Yuanyuan C."/>
            <person name="Jingyan G."/>
            <person name="Wenjun H."/>
        </authorList>
    </citation>
    <scope>NUCLEOTIDE SEQUENCE [LARGE SCALE GENOMIC DNA]</scope>
    <source>
        <strain evidence="2 3">YS10</strain>
    </source>
</reference>
<name>A0ABX8GXD9_9BACT</name>
<keyword evidence="3" id="KW-1185">Reference proteome</keyword>